<evidence type="ECO:0000313" key="1">
    <source>
        <dbReference type="Proteomes" id="UP000046392"/>
    </source>
</evidence>
<dbReference type="Proteomes" id="UP000046392">
    <property type="component" value="Unplaced"/>
</dbReference>
<reference evidence="2" key="1">
    <citation type="submission" date="2017-02" db="UniProtKB">
        <authorList>
            <consortium name="WormBaseParasite"/>
        </authorList>
    </citation>
    <scope>IDENTIFICATION</scope>
</reference>
<protein>
    <submittedName>
        <fullName evidence="2">Syntaxin-6_N domain-containing protein</fullName>
    </submittedName>
</protein>
<proteinExistence type="predicted"/>
<name>A0A0N5BRK5_STREA</name>
<accession>A0A0N5BRK5</accession>
<dbReference type="AlphaFoldDB" id="A0A0N5BRK5"/>
<keyword evidence="1" id="KW-1185">Reference proteome</keyword>
<dbReference type="WBParaSite" id="SPAL_0000850200.1">
    <property type="protein sequence ID" value="SPAL_0000850200.1"/>
    <property type="gene ID" value="SPAL_0000850200"/>
</dbReference>
<evidence type="ECO:0000313" key="2">
    <source>
        <dbReference type="WBParaSite" id="SPAL_0000850200.1"/>
    </source>
</evidence>
<organism evidence="1 2">
    <name type="scientific">Strongyloides papillosus</name>
    <name type="common">Intestinal threadworm</name>
    <dbReference type="NCBI Taxonomy" id="174720"/>
    <lineage>
        <taxon>Eukaryota</taxon>
        <taxon>Metazoa</taxon>
        <taxon>Ecdysozoa</taxon>
        <taxon>Nematoda</taxon>
        <taxon>Chromadorea</taxon>
        <taxon>Rhabditida</taxon>
        <taxon>Tylenchina</taxon>
        <taxon>Panagrolaimomorpha</taxon>
        <taxon>Strongyloidoidea</taxon>
        <taxon>Strongyloididae</taxon>
        <taxon>Strongyloides</taxon>
    </lineage>
</organism>
<sequence>MYKKRLSSFKYNVKSSKRNLLSNEENSCSENSAMALVSREEIKDSFLKYIKEQQWDEEVDNIALRMNEMEIIAETEENFEQLAAQLKWTNQKIEKSRPQDRLSQHKVIANFLK</sequence>